<evidence type="ECO:0000256" key="1">
    <source>
        <dbReference type="SAM" id="MobiDB-lite"/>
    </source>
</evidence>
<accession>A0A7S1MNU7</accession>
<organism evidence="2">
    <name type="scientific">Alexandrium catenella</name>
    <name type="common">Red tide dinoflagellate</name>
    <name type="synonym">Gonyaulax catenella</name>
    <dbReference type="NCBI Taxonomy" id="2925"/>
    <lineage>
        <taxon>Eukaryota</taxon>
        <taxon>Sar</taxon>
        <taxon>Alveolata</taxon>
        <taxon>Dinophyceae</taxon>
        <taxon>Gonyaulacales</taxon>
        <taxon>Pyrocystaceae</taxon>
        <taxon>Alexandrium</taxon>
    </lineage>
</organism>
<name>A0A7S1MNU7_ALECA</name>
<feature type="compositionally biased region" description="Acidic residues" evidence="1">
    <location>
        <begin position="369"/>
        <end position="380"/>
    </location>
</feature>
<protein>
    <submittedName>
        <fullName evidence="2">Uncharacterized protein</fullName>
    </submittedName>
</protein>
<feature type="compositionally biased region" description="Basic and acidic residues" evidence="1">
    <location>
        <begin position="344"/>
        <end position="368"/>
    </location>
</feature>
<gene>
    <name evidence="2" type="ORF">ACAT0790_LOCUS25051</name>
</gene>
<feature type="region of interest" description="Disordered" evidence="1">
    <location>
        <begin position="339"/>
        <end position="395"/>
    </location>
</feature>
<dbReference type="EMBL" id="HBGE01041510">
    <property type="protein sequence ID" value="CAD9137059.1"/>
    <property type="molecule type" value="Transcribed_RNA"/>
</dbReference>
<dbReference type="AlphaFoldDB" id="A0A7S1MNU7"/>
<reference evidence="2" key="1">
    <citation type="submission" date="2021-01" db="EMBL/GenBank/DDBJ databases">
        <authorList>
            <person name="Corre E."/>
            <person name="Pelletier E."/>
            <person name="Niang G."/>
            <person name="Scheremetjew M."/>
            <person name="Finn R."/>
            <person name="Kale V."/>
            <person name="Holt S."/>
            <person name="Cochrane G."/>
            <person name="Meng A."/>
            <person name="Brown T."/>
            <person name="Cohen L."/>
        </authorList>
    </citation>
    <scope>NUCLEOTIDE SEQUENCE</scope>
    <source>
        <strain evidence="2">OF101</strain>
    </source>
</reference>
<evidence type="ECO:0000313" key="2">
    <source>
        <dbReference type="EMBL" id="CAD9137059.1"/>
    </source>
</evidence>
<proteinExistence type="predicted"/>
<sequence length="415" mass="45929">MGAVLAAMFLEPGRAIGDNGDSHLDAATRTEHILNSFYSDLQKRHARERECLEEHQGAAFTTMLSRKWNQQEVYLDIEKRTQARAASRKYLERHSEWLSGPGKVGDVALHDLVAVQHYIDLDVEDLSLPEDERRNSDAFGGPDGNVCEPFLRDATRCSSIVVDGRKFSFQARCAREGVTQKNTDELQQCRKAFLDELSQAVMQSLGREGQALPLLVRAVTSAMSQSGLASVERACYSSQVVVCGGDQTVRYKLQQREGNSWDVTLSVQKVGFEDCIICSQFFEDPVTVPCSPKSFVSKACTIRFTVLENNSHVQADVVKLRKEMCLVNVYGSLSTGHALQQQEPFERPRPALDPEDRRGRELPCKGADESTDTGGEDEDGKDGPQKSAAKPGSIVVLEIPAPSKRLGMVQCTEDE</sequence>